<feature type="transmembrane region" description="Helical" evidence="2">
    <location>
        <begin position="12"/>
        <end position="32"/>
    </location>
</feature>
<evidence type="ECO:0000313" key="4">
    <source>
        <dbReference type="EMBL" id="MBV7258272.1"/>
    </source>
</evidence>
<evidence type="ECO:0000256" key="1">
    <source>
        <dbReference type="SAM" id="MobiDB-lite"/>
    </source>
</evidence>
<protein>
    <submittedName>
        <fullName evidence="4">Glycosyltransferase family 2 protein</fullName>
    </submittedName>
</protein>
<dbReference type="RefSeq" id="WP_218403610.1">
    <property type="nucleotide sequence ID" value="NZ_JAGSPC010000001.1"/>
</dbReference>
<gene>
    <name evidence="4" type="ORF">KCG46_01635</name>
</gene>
<evidence type="ECO:0000313" key="5">
    <source>
        <dbReference type="Proteomes" id="UP001138681"/>
    </source>
</evidence>
<dbReference type="EMBL" id="JAGSPC010000001">
    <property type="protein sequence ID" value="MBV7258272.1"/>
    <property type="molecule type" value="Genomic_DNA"/>
</dbReference>
<sequence>MTKPETSSPRISILIVGYNSAALIAVCIGSIAEANTKTACEILFIDNGDGSTESLVAATFPNVIILPSRGNIGFAAANNLLAKQAKGDFLLLLNPDVELQPCAIDALMQATLDHSAASAWGGVTLDANGAPDLGNRVHIPSISELASRLTGKSQASIGEARGCISDARVEVLSGSFVMLAREAWDQAGGLDERYFLYCEEVDLFVRLASKGHSFWRVAAAQCYHNIGHGEVISPIRMLYRAAGTMQFARIHWSRWRQELAFLLLWAGALQRFLIGRMLGRWRPKWPRVAKGHRDIALRPSSWRYGYDPERGLLSKVNPERPANAKNAAQKSDTV</sequence>
<dbReference type="PANTHER" id="PTHR43179">
    <property type="entry name" value="RHAMNOSYLTRANSFERASE WBBL"/>
    <property type="match status" value="1"/>
</dbReference>
<comment type="caution">
    <text evidence="4">The sequence shown here is derived from an EMBL/GenBank/DDBJ whole genome shotgun (WGS) entry which is preliminary data.</text>
</comment>
<name>A0A9X1F1A5_9SPHN</name>
<feature type="region of interest" description="Disordered" evidence="1">
    <location>
        <begin position="312"/>
        <end position="334"/>
    </location>
</feature>
<accession>A0A9X1F1A5</accession>
<proteinExistence type="predicted"/>
<dbReference type="CDD" id="cd04186">
    <property type="entry name" value="GT_2_like_c"/>
    <property type="match status" value="1"/>
</dbReference>
<dbReference type="Proteomes" id="UP001138681">
    <property type="component" value="Unassembled WGS sequence"/>
</dbReference>
<dbReference type="PANTHER" id="PTHR43179:SF7">
    <property type="entry name" value="RHAMNOSYLTRANSFERASE WBBL"/>
    <property type="match status" value="1"/>
</dbReference>
<dbReference type="AlphaFoldDB" id="A0A9X1F1A5"/>
<keyword evidence="2" id="KW-0472">Membrane</keyword>
<organism evidence="4 5">
    <name type="scientific">Erythrobacter crassostreae</name>
    <dbReference type="NCBI Taxonomy" id="2828328"/>
    <lineage>
        <taxon>Bacteria</taxon>
        <taxon>Pseudomonadati</taxon>
        <taxon>Pseudomonadota</taxon>
        <taxon>Alphaproteobacteria</taxon>
        <taxon>Sphingomonadales</taxon>
        <taxon>Erythrobacteraceae</taxon>
        <taxon>Erythrobacter/Porphyrobacter group</taxon>
        <taxon>Erythrobacter</taxon>
    </lineage>
</organism>
<reference evidence="4" key="1">
    <citation type="submission" date="2021-04" db="EMBL/GenBank/DDBJ databases">
        <authorList>
            <person name="Pira H."/>
            <person name="Risdian C."/>
            <person name="Wink J."/>
        </authorList>
    </citation>
    <scope>NUCLEOTIDE SEQUENCE</scope>
    <source>
        <strain evidence="4">WH158</strain>
    </source>
</reference>
<feature type="domain" description="Glycosyltransferase 2-like" evidence="3">
    <location>
        <begin position="12"/>
        <end position="124"/>
    </location>
</feature>
<evidence type="ECO:0000256" key="2">
    <source>
        <dbReference type="SAM" id="Phobius"/>
    </source>
</evidence>
<dbReference type="InterPro" id="IPR001173">
    <property type="entry name" value="Glyco_trans_2-like"/>
</dbReference>
<dbReference type="Pfam" id="PF00535">
    <property type="entry name" value="Glycos_transf_2"/>
    <property type="match status" value="1"/>
</dbReference>
<evidence type="ECO:0000259" key="3">
    <source>
        <dbReference type="Pfam" id="PF00535"/>
    </source>
</evidence>
<keyword evidence="2" id="KW-1133">Transmembrane helix</keyword>
<keyword evidence="2" id="KW-0812">Transmembrane</keyword>
<keyword evidence="5" id="KW-1185">Reference proteome</keyword>